<accession>A0A9Q1QHZ6</accession>
<keyword evidence="15" id="KW-1185">Reference proteome</keyword>
<evidence type="ECO:0000256" key="4">
    <source>
        <dbReference type="ARBA" id="ARBA00006577"/>
    </source>
</evidence>
<dbReference type="InterPro" id="IPR053111">
    <property type="entry name" value="Chloro_FKBP-type_PPIase"/>
</dbReference>
<dbReference type="EMBL" id="JAKOGI010000123">
    <property type="protein sequence ID" value="KAJ8443278.1"/>
    <property type="molecule type" value="Genomic_DNA"/>
</dbReference>
<evidence type="ECO:0000259" key="13">
    <source>
        <dbReference type="PROSITE" id="PS50059"/>
    </source>
</evidence>
<sequence>MKMASCFTQHTFLSHPVSSTPQLSHSSCSKTPPPSQPPCQPPPQPSLSAAPSQQLTPKVVESSRKTNVETTDWIASSLTRRFGLGAGLAWAGFLAVGVVSEQIKTRLEVSQEQANTRDLEKEEEVVLPNGIRYYEMRVGGGAIPRPGDLVVIDLKGTIKDSGEVFVDTFGGSRKPLALVWGSRPYARGMCEGIDYVLRTMKAGGKRRVIVPSNLGFGENGADFGSGAQVPPNATLEYVVEVEKVSIAPV</sequence>
<name>A0A9Q1QHZ6_9CARY</name>
<evidence type="ECO:0000256" key="11">
    <source>
        <dbReference type="PROSITE-ProRule" id="PRU00277"/>
    </source>
</evidence>
<comment type="subcellular location">
    <subcellularLocation>
        <location evidence="3">Plastid</location>
        <location evidence="3">Chloroplast thylakoid lumen</location>
    </subcellularLocation>
</comment>
<dbReference type="SUPFAM" id="SSF54534">
    <property type="entry name" value="FKBP-like"/>
    <property type="match status" value="1"/>
</dbReference>
<dbReference type="OrthoDB" id="1902587at2759"/>
<dbReference type="PROSITE" id="PS50059">
    <property type="entry name" value="FKBP_PPIASE"/>
    <property type="match status" value="1"/>
</dbReference>
<dbReference type="AlphaFoldDB" id="A0A9Q1QHZ6"/>
<feature type="compositionally biased region" description="Pro residues" evidence="12">
    <location>
        <begin position="31"/>
        <end position="45"/>
    </location>
</feature>
<dbReference type="Proteomes" id="UP001153076">
    <property type="component" value="Unassembled WGS sequence"/>
</dbReference>
<feature type="domain" description="PPIase FKBP-type" evidence="13">
    <location>
        <begin position="147"/>
        <end position="245"/>
    </location>
</feature>
<comment type="catalytic activity">
    <reaction evidence="1 11">
        <text>[protein]-peptidylproline (omega=180) = [protein]-peptidylproline (omega=0)</text>
        <dbReference type="Rhea" id="RHEA:16237"/>
        <dbReference type="Rhea" id="RHEA-COMP:10747"/>
        <dbReference type="Rhea" id="RHEA-COMP:10748"/>
        <dbReference type="ChEBI" id="CHEBI:83833"/>
        <dbReference type="ChEBI" id="CHEBI:83834"/>
        <dbReference type="EC" id="5.2.1.8"/>
    </reaction>
</comment>
<keyword evidence="10 11" id="KW-0697">Rotamase</keyword>
<dbReference type="Pfam" id="PF00254">
    <property type="entry name" value="FKBP_C"/>
    <property type="match status" value="1"/>
</dbReference>
<evidence type="ECO:0000256" key="12">
    <source>
        <dbReference type="SAM" id="MobiDB-lite"/>
    </source>
</evidence>
<dbReference type="PANTHER" id="PTHR47598:SF1">
    <property type="entry name" value="PEPTIDYL-PROLYL CIS-TRANS ISOMERASE FKBP17-2, CHLOROPLASTIC"/>
    <property type="match status" value="1"/>
</dbReference>
<evidence type="ECO:0000256" key="9">
    <source>
        <dbReference type="ARBA" id="ARBA00023078"/>
    </source>
</evidence>
<evidence type="ECO:0000256" key="1">
    <source>
        <dbReference type="ARBA" id="ARBA00000971"/>
    </source>
</evidence>
<dbReference type="GO" id="GO:0003755">
    <property type="term" value="F:peptidyl-prolyl cis-trans isomerase activity"/>
    <property type="evidence" value="ECO:0007669"/>
    <property type="project" value="UniProtKB-KW"/>
</dbReference>
<dbReference type="InterPro" id="IPR046357">
    <property type="entry name" value="PPIase_dom_sf"/>
</dbReference>
<keyword evidence="9" id="KW-0793">Thylakoid</keyword>
<evidence type="ECO:0000256" key="3">
    <source>
        <dbReference type="ARBA" id="ARBA00004456"/>
    </source>
</evidence>
<comment type="similarity">
    <text evidence="4">Belongs to the FKBP-type PPIase family.</text>
</comment>
<proteinExistence type="inferred from homology"/>
<dbReference type="Gene3D" id="3.10.50.40">
    <property type="match status" value="1"/>
</dbReference>
<keyword evidence="8" id="KW-0809">Transit peptide</keyword>
<gene>
    <name evidence="14" type="ORF">Cgig2_010173</name>
</gene>
<keyword evidence="11" id="KW-0413">Isomerase</keyword>
<feature type="compositionally biased region" description="Low complexity" evidence="12">
    <location>
        <begin position="46"/>
        <end position="55"/>
    </location>
</feature>
<dbReference type="GO" id="GO:0009543">
    <property type="term" value="C:chloroplast thylakoid lumen"/>
    <property type="evidence" value="ECO:0007669"/>
    <property type="project" value="UniProtKB-SubCell"/>
</dbReference>
<protein>
    <recommendedName>
        <fullName evidence="5 11">peptidylprolyl isomerase</fullName>
        <ecNumber evidence="5 11">5.2.1.8</ecNumber>
    </recommendedName>
</protein>
<evidence type="ECO:0000256" key="8">
    <source>
        <dbReference type="ARBA" id="ARBA00022946"/>
    </source>
</evidence>
<organism evidence="14 15">
    <name type="scientific">Carnegiea gigantea</name>
    <dbReference type="NCBI Taxonomy" id="171969"/>
    <lineage>
        <taxon>Eukaryota</taxon>
        <taxon>Viridiplantae</taxon>
        <taxon>Streptophyta</taxon>
        <taxon>Embryophyta</taxon>
        <taxon>Tracheophyta</taxon>
        <taxon>Spermatophyta</taxon>
        <taxon>Magnoliopsida</taxon>
        <taxon>eudicotyledons</taxon>
        <taxon>Gunneridae</taxon>
        <taxon>Pentapetalae</taxon>
        <taxon>Caryophyllales</taxon>
        <taxon>Cactineae</taxon>
        <taxon>Cactaceae</taxon>
        <taxon>Cactoideae</taxon>
        <taxon>Echinocereeae</taxon>
        <taxon>Carnegiea</taxon>
    </lineage>
</organism>
<evidence type="ECO:0000256" key="10">
    <source>
        <dbReference type="ARBA" id="ARBA00023110"/>
    </source>
</evidence>
<keyword evidence="7" id="KW-0934">Plastid</keyword>
<evidence type="ECO:0000256" key="7">
    <source>
        <dbReference type="ARBA" id="ARBA00022640"/>
    </source>
</evidence>
<keyword evidence="6" id="KW-0150">Chloroplast</keyword>
<evidence type="ECO:0000256" key="6">
    <source>
        <dbReference type="ARBA" id="ARBA00022528"/>
    </source>
</evidence>
<dbReference type="PANTHER" id="PTHR47598">
    <property type="entry name" value="PEPTIDYL-PROLYL CIS-TRANS ISOMERASE FKBP17-2, CHLOROPLASTIC"/>
    <property type="match status" value="1"/>
</dbReference>
<dbReference type="EC" id="5.2.1.8" evidence="5 11"/>
<evidence type="ECO:0000256" key="5">
    <source>
        <dbReference type="ARBA" id="ARBA00013194"/>
    </source>
</evidence>
<reference evidence="14" key="1">
    <citation type="submission" date="2022-04" db="EMBL/GenBank/DDBJ databases">
        <title>Carnegiea gigantea Genome sequencing and assembly v2.</title>
        <authorList>
            <person name="Copetti D."/>
            <person name="Sanderson M.J."/>
            <person name="Burquez A."/>
            <person name="Wojciechowski M.F."/>
        </authorList>
    </citation>
    <scope>NUCLEOTIDE SEQUENCE</scope>
    <source>
        <strain evidence="14">SGP5-SGP5p</strain>
        <tissue evidence="14">Aerial part</tissue>
    </source>
</reference>
<feature type="compositionally biased region" description="Polar residues" evidence="12">
    <location>
        <begin position="16"/>
        <end position="25"/>
    </location>
</feature>
<comment type="caution">
    <text evidence="14">The sequence shown here is derived from an EMBL/GenBank/DDBJ whole genome shotgun (WGS) entry which is preliminary data.</text>
</comment>
<dbReference type="InterPro" id="IPR001179">
    <property type="entry name" value="PPIase_FKBP_dom"/>
</dbReference>
<evidence type="ECO:0000256" key="2">
    <source>
        <dbReference type="ARBA" id="ARBA00002388"/>
    </source>
</evidence>
<evidence type="ECO:0000313" key="15">
    <source>
        <dbReference type="Proteomes" id="UP001153076"/>
    </source>
</evidence>
<dbReference type="FunFam" id="3.10.50.40:FF:000037">
    <property type="entry name" value="Peptidylprolyl isomerase"/>
    <property type="match status" value="1"/>
</dbReference>
<evidence type="ECO:0000313" key="14">
    <source>
        <dbReference type="EMBL" id="KAJ8443278.1"/>
    </source>
</evidence>
<feature type="region of interest" description="Disordered" evidence="12">
    <location>
        <begin position="16"/>
        <end position="66"/>
    </location>
</feature>
<comment type="function">
    <text evidence="2">PPIases accelerate the folding of proteins. It catalyzes the cis-trans isomerization of proline imidic peptide bonds in oligopeptides.</text>
</comment>